<name>A0A5D3FAK4_9ACTN</name>
<organism evidence="1 2">
    <name type="scientific">Actinomadura decatromicini</name>
    <dbReference type="NCBI Taxonomy" id="2604572"/>
    <lineage>
        <taxon>Bacteria</taxon>
        <taxon>Bacillati</taxon>
        <taxon>Actinomycetota</taxon>
        <taxon>Actinomycetes</taxon>
        <taxon>Streptosporangiales</taxon>
        <taxon>Thermomonosporaceae</taxon>
        <taxon>Actinomadura</taxon>
    </lineage>
</organism>
<dbReference type="EMBL" id="VSRQ01000007">
    <property type="protein sequence ID" value="TYK45102.1"/>
    <property type="molecule type" value="Genomic_DNA"/>
</dbReference>
<evidence type="ECO:0000313" key="2">
    <source>
        <dbReference type="Proteomes" id="UP000323505"/>
    </source>
</evidence>
<sequence length="78" mass="8569">MQFCELVDECIKLPMFAFADVLDVLSKATGLFEEVAFQLSAGDDLVIRGHAWFVPVCGDRFTAGAGCGRLARTSQRRN</sequence>
<reference evidence="1 2" key="1">
    <citation type="submission" date="2019-08" db="EMBL/GenBank/DDBJ databases">
        <title>Actinomadura sp. nov. CYP1-5 isolated from mountain soil.</title>
        <authorList>
            <person name="Songsumanus A."/>
            <person name="Kuncharoen N."/>
            <person name="Kudo T."/>
            <person name="Yuki M."/>
            <person name="Igarashi Y."/>
            <person name="Tanasupawat S."/>
        </authorList>
    </citation>
    <scope>NUCLEOTIDE SEQUENCE [LARGE SCALE GENOMIC DNA]</scope>
    <source>
        <strain evidence="1 2">CYP1-5</strain>
    </source>
</reference>
<proteinExistence type="predicted"/>
<protein>
    <submittedName>
        <fullName evidence="1">Uncharacterized protein</fullName>
    </submittedName>
</protein>
<accession>A0A5D3FAK4</accession>
<keyword evidence="2" id="KW-1185">Reference proteome</keyword>
<dbReference type="Proteomes" id="UP000323505">
    <property type="component" value="Unassembled WGS sequence"/>
</dbReference>
<evidence type="ECO:0000313" key="1">
    <source>
        <dbReference type="EMBL" id="TYK45102.1"/>
    </source>
</evidence>
<dbReference type="AlphaFoldDB" id="A0A5D3FAK4"/>
<gene>
    <name evidence="1" type="ORF">FXF68_30945</name>
</gene>
<dbReference type="RefSeq" id="WP_148765433.1">
    <property type="nucleotide sequence ID" value="NZ_VSRQ01000007.1"/>
</dbReference>
<comment type="caution">
    <text evidence="1">The sequence shown here is derived from an EMBL/GenBank/DDBJ whole genome shotgun (WGS) entry which is preliminary data.</text>
</comment>